<keyword evidence="5" id="KW-0999">Mitochondrion inner membrane</keyword>
<evidence type="ECO:0000256" key="10">
    <source>
        <dbReference type="RuleBase" id="RU004396"/>
    </source>
</evidence>
<evidence type="ECO:0000313" key="12">
    <source>
        <dbReference type="Proteomes" id="UP001165740"/>
    </source>
</evidence>
<evidence type="ECO:0000256" key="1">
    <source>
        <dbReference type="ARBA" id="ARBA00004434"/>
    </source>
</evidence>
<dbReference type="RefSeq" id="XP_055862671.1">
    <property type="nucleotide sequence ID" value="XM_056006696.1"/>
</dbReference>
<keyword evidence="8" id="KW-0496">Mitochondrion</keyword>
<name>A0A9W2YJ42_BIOGL</name>
<feature type="transmembrane region" description="Helical" evidence="11">
    <location>
        <begin position="37"/>
        <end position="56"/>
    </location>
</feature>
<dbReference type="OrthoDB" id="5947505at2759"/>
<dbReference type="PIRSF" id="PIRSF000277">
    <property type="entry name" value="COX6A1"/>
    <property type="match status" value="1"/>
</dbReference>
<dbReference type="Pfam" id="PF02046">
    <property type="entry name" value="COX6A"/>
    <property type="match status" value="1"/>
</dbReference>
<evidence type="ECO:0000256" key="3">
    <source>
        <dbReference type="ARBA" id="ARBA00005553"/>
    </source>
</evidence>
<dbReference type="FunFam" id="4.10.95.10:FF:000001">
    <property type="entry name" value="Cytochrome c oxidase subunit 6A, mitochondrial"/>
    <property type="match status" value="1"/>
</dbReference>
<dbReference type="GeneID" id="129922106"/>
<dbReference type="Proteomes" id="UP001165740">
    <property type="component" value="Chromosome 12"/>
</dbReference>
<gene>
    <name evidence="13" type="primary">LOC129922106</name>
</gene>
<proteinExistence type="inferred from homology"/>
<dbReference type="PANTHER" id="PTHR11504">
    <property type="entry name" value="CYTOCHROME C OXIDASE POLYPEPTIDE VIA"/>
    <property type="match status" value="1"/>
</dbReference>
<dbReference type="OMA" id="HLHIRTK"/>
<evidence type="ECO:0000256" key="4">
    <source>
        <dbReference type="ARBA" id="ARBA00022692"/>
    </source>
</evidence>
<evidence type="ECO:0000256" key="5">
    <source>
        <dbReference type="ARBA" id="ARBA00022792"/>
    </source>
</evidence>
<organism evidence="12 13">
    <name type="scientific">Biomphalaria glabrata</name>
    <name type="common">Bloodfluke planorb</name>
    <name type="synonym">Freshwater snail</name>
    <dbReference type="NCBI Taxonomy" id="6526"/>
    <lineage>
        <taxon>Eukaryota</taxon>
        <taxon>Metazoa</taxon>
        <taxon>Spiralia</taxon>
        <taxon>Lophotrochozoa</taxon>
        <taxon>Mollusca</taxon>
        <taxon>Gastropoda</taxon>
        <taxon>Heterobranchia</taxon>
        <taxon>Euthyneura</taxon>
        <taxon>Panpulmonata</taxon>
        <taxon>Hygrophila</taxon>
        <taxon>Lymnaeoidea</taxon>
        <taxon>Planorbidae</taxon>
        <taxon>Biomphalaria</taxon>
    </lineage>
</organism>
<dbReference type="InterPro" id="IPR001349">
    <property type="entry name" value="Cyt_c_oxidase_su6a"/>
</dbReference>
<evidence type="ECO:0000256" key="8">
    <source>
        <dbReference type="ARBA" id="ARBA00023128"/>
    </source>
</evidence>
<dbReference type="PANTHER" id="PTHR11504:SF0">
    <property type="entry name" value="CYTOCHROME C OXIDASE SUBUNIT"/>
    <property type="match status" value="1"/>
</dbReference>
<comment type="subcellular location">
    <subcellularLocation>
        <location evidence="1">Mitochondrion inner membrane</location>
        <topology evidence="1">Single-pass membrane protein</topology>
    </subcellularLocation>
</comment>
<accession>A0A9W2YJ42</accession>
<keyword evidence="6" id="KW-0809">Transit peptide</keyword>
<reference evidence="13" key="1">
    <citation type="submission" date="2025-08" db="UniProtKB">
        <authorList>
            <consortium name="RefSeq"/>
        </authorList>
    </citation>
    <scope>IDENTIFICATION</scope>
</reference>
<dbReference type="AlphaFoldDB" id="A0A9W2YJ42"/>
<dbReference type="SUPFAM" id="SSF81411">
    <property type="entry name" value="Mitochondrial cytochrome c oxidase subunit VIa"/>
    <property type="match status" value="1"/>
</dbReference>
<comment type="similarity">
    <text evidence="3 10">Belongs to the cytochrome c oxidase subunit 6A family.</text>
</comment>
<sequence length="115" mass="13351">MAYRQLFNVALQNSRRSFASSAGHSAHGESSKTWRNAFYIVGLPVVGLVYYNAFYLMPQHPERPEFVPYPHLRIRNRPYPWGDGDHTLFHNKYYNATSKGYDEGSEDLNPAKHHH</sequence>
<evidence type="ECO:0000256" key="9">
    <source>
        <dbReference type="ARBA" id="ARBA00023136"/>
    </source>
</evidence>
<comment type="pathway">
    <text evidence="2">Energy metabolism; oxidative phosphorylation.</text>
</comment>
<evidence type="ECO:0000256" key="6">
    <source>
        <dbReference type="ARBA" id="ARBA00022946"/>
    </source>
</evidence>
<keyword evidence="12" id="KW-1185">Reference proteome</keyword>
<evidence type="ECO:0000256" key="11">
    <source>
        <dbReference type="SAM" id="Phobius"/>
    </source>
</evidence>
<dbReference type="Gene3D" id="4.10.95.10">
    <property type="entry name" value="Cytochrome c oxidase, subunit VIa"/>
    <property type="match status" value="1"/>
</dbReference>
<evidence type="ECO:0000313" key="13">
    <source>
        <dbReference type="RefSeq" id="XP_055862671.1"/>
    </source>
</evidence>
<evidence type="ECO:0000256" key="7">
    <source>
        <dbReference type="ARBA" id="ARBA00022989"/>
    </source>
</evidence>
<keyword evidence="7 11" id="KW-1133">Transmembrane helix</keyword>
<dbReference type="GO" id="GO:0030234">
    <property type="term" value="F:enzyme regulator activity"/>
    <property type="evidence" value="ECO:0007669"/>
    <property type="project" value="TreeGrafter"/>
</dbReference>
<evidence type="ECO:0000256" key="2">
    <source>
        <dbReference type="ARBA" id="ARBA00004673"/>
    </source>
</evidence>
<dbReference type="GO" id="GO:0006123">
    <property type="term" value="P:mitochondrial electron transport, cytochrome c to oxygen"/>
    <property type="evidence" value="ECO:0007669"/>
    <property type="project" value="TreeGrafter"/>
</dbReference>
<keyword evidence="4 11" id="KW-0812">Transmembrane</keyword>
<dbReference type="InterPro" id="IPR036418">
    <property type="entry name" value="Cyt_c_oxidase_su6a_sf"/>
</dbReference>
<dbReference type="GO" id="GO:0005743">
    <property type="term" value="C:mitochondrial inner membrane"/>
    <property type="evidence" value="ECO:0007669"/>
    <property type="project" value="UniProtKB-SubCell"/>
</dbReference>
<protein>
    <submittedName>
        <fullName evidence="13">Cytochrome c oxidase subunit 6A2, mitochondrial-like</fullName>
    </submittedName>
</protein>
<keyword evidence="9 11" id="KW-0472">Membrane</keyword>